<name>A0A5B9W6M0_9BACT</name>
<feature type="transmembrane region" description="Helical" evidence="1">
    <location>
        <begin position="45"/>
        <end position="62"/>
    </location>
</feature>
<feature type="transmembrane region" description="Helical" evidence="1">
    <location>
        <begin position="7"/>
        <end position="25"/>
    </location>
</feature>
<proteinExistence type="predicted"/>
<dbReference type="KEGG" id="agv:OJF2_48630"/>
<keyword evidence="1" id="KW-0472">Membrane</keyword>
<keyword evidence="1" id="KW-1133">Transmembrane helix</keyword>
<evidence type="ECO:0000313" key="2">
    <source>
        <dbReference type="EMBL" id="QEH36302.1"/>
    </source>
</evidence>
<keyword evidence="1" id="KW-0812">Transmembrane</keyword>
<dbReference type="Proteomes" id="UP000324233">
    <property type="component" value="Chromosome"/>
</dbReference>
<accession>A0A5B9W6M0</accession>
<evidence type="ECO:0000313" key="3">
    <source>
        <dbReference type="Proteomes" id="UP000324233"/>
    </source>
</evidence>
<dbReference type="EMBL" id="CP042997">
    <property type="protein sequence ID" value="QEH36302.1"/>
    <property type="molecule type" value="Genomic_DNA"/>
</dbReference>
<organism evidence="2 3">
    <name type="scientific">Aquisphaera giovannonii</name>
    <dbReference type="NCBI Taxonomy" id="406548"/>
    <lineage>
        <taxon>Bacteria</taxon>
        <taxon>Pseudomonadati</taxon>
        <taxon>Planctomycetota</taxon>
        <taxon>Planctomycetia</taxon>
        <taxon>Isosphaerales</taxon>
        <taxon>Isosphaeraceae</taxon>
        <taxon>Aquisphaera</taxon>
    </lineage>
</organism>
<dbReference type="RefSeq" id="WP_148596006.1">
    <property type="nucleotide sequence ID" value="NZ_CP042997.1"/>
</dbReference>
<protein>
    <submittedName>
        <fullName evidence="2">Uncharacterized protein</fullName>
    </submittedName>
</protein>
<gene>
    <name evidence="2" type="ORF">OJF2_48630</name>
</gene>
<dbReference type="AlphaFoldDB" id="A0A5B9W6M0"/>
<sequence length="74" mass="8412">MNLDIRLPIGLLFAILGGLLIVYGLWTQFSDPNMYDRSLGLNINLWWGLVMSLFGTFMTWLGRKGATEKPQQAH</sequence>
<keyword evidence="3" id="KW-1185">Reference proteome</keyword>
<reference evidence="2 3" key="1">
    <citation type="submission" date="2019-08" db="EMBL/GenBank/DDBJ databases">
        <title>Deep-cultivation of Planctomycetes and their phenomic and genomic characterization uncovers novel biology.</title>
        <authorList>
            <person name="Wiegand S."/>
            <person name="Jogler M."/>
            <person name="Boedeker C."/>
            <person name="Pinto D."/>
            <person name="Vollmers J."/>
            <person name="Rivas-Marin E."/>
            <person name="Kohn T."/>
            <person name="Peeters S.H."/>
            <person name="Heuer A."/>
            <person name="Rast P."/>
            <person name="Oberbeckmann S."/>
            <person name="Bunk B."/>
            <person name="Jeske O."/>
            <person name="Meyerdierks A."/>
            <person name="Storesund J.E."/>
            <person name="Kallscheuer N."/>
            <person name="Luecker S."/>
            <person name="Lage O.M."/>
            <person name="Pohl T."/>
            <person name="Merkel B.J."/>
            <person name="Hornburger P."/>
            <person name="Mueller R.-W."/>
            <person name="Bruemmer F."/>
            <person name="Labrenz M."/>
            <person name="Spormann A.M."/>
            <person name="Op den Camp H."/>
            <person name="Overmann J."/>
            <person name="Amann R."/>
            <person name="Jetten M.S.M."/>
            <person name="Mascher T."/>
            <person name="Medema M.H."/>
            <person name="Devos D.P."/>
            <person name="Kaster A.-K."/>
            <person name="Ovreas L."/>
            <person name="Rohde M."/>
            <person name="Galperin M.Y."/>
            <person name="Jogler C."/>
        </authorList>
    </citation>
    <scope>NUCLEOTIDE SEQUENCE [LARGE SCALE GENOMIC DNA]</scope>
    <source>
        <strain evidence="2 3">OJF2</strain>
    </source>
</reference>
<dbReference type="OrthoDB" id="122241at2"/>
<evidence type="ECO:0000256" key="1">
    <source>
        <dbReference type="SAM" id="Phobius"/>
    </source>
</evidence>